<comment type="caution">
    <text evidence="2">The sequence shown here is derived from an EMBL/GenBank/DDBJ whole genome shotgun (WGS) entry which is preliminary data.</text>
</comment>
<dbReference type="EMBL" id="JBBWWQ010000021">
    <property type="protein sequence ID" value="KAK8913555.1"/>
    <property type="molecule type" value="Genomic_DNA"/>
</dbReference>
<accession>A0AAP0ARX0</accession>
<protein>
    <submittedName>
        <fullName evidence="2">Uncharacterized protein</fullName>
    </submittedName>
</protein>
<reference evidence="2 3" key="1">
    <citation type="journal article" date="2022" name="Nat. Plants">
        <title>Genomes of leafy and leafless Platanthera orchids illuminate the evolution of mycoheterotrophy.</title>
        <authorList>
            <person name="Li M.H."/>
            <person name="Liu K.W."/>
            <person name="Li Z."/>
            <person name="Lu H.C."/>
            <person name="Ye Q.L."/>
            <person name="Zhang D."/>
            <person name="Wang J.Y."/>
            <person name="Li Y.F."/>
            <person name="Zhong Z.M."/>
            <person name="Liu X."/>
            <person name="Yu X."/>
            <person name="Liu D.K."/>
            <person name="Tu X.D."/>
            <person name="Liu B."/>
            <person name="Hao Y."/>
            <person name="Liao X.Y."/>
            <person name="Jiang Y.T."/>
            <person name="Sun W.H."/>
            <person name="Chen J."/>
            <person name="Chen Y.Q."/>
            <person name="Ai Y."/>
            <person name="Zhai J.W."/>
            <person name="Wu S.S."/>
            <person name="Zhou Z."/>
            <person name="Hsiao Y.Y."/>
            <person name="Wu W.L."/>
            <person name="Chen Y.Y."/>
            <person name="Lin Y.F."/>
            <person name="Hsu J.L."/>
            <person name="Li C.Y."/>
            <person name="Wang Z.W."/>
            <person name="Zhao X."/>
            <person name="Zhong W.Y."/>
            <person name="Ma X.K."/>
            <person name="Ma L."/>
            <person name="Huang J."/>
            <person name="Chen G.Z."/>
            <person name="Huang M.Z."/>
            <person name="Huang L."/>
            <person name="Peng D.H."/>
            <person name="Luo Y.B."/>
            <person name="Zou S.Q."/>
            <person name="Chen S.P."/>
            <person name="Lan S."/>
            <person name="Tsai W.C."/>
            <person name="Van de Peer Y."/>
            <person name="Liu Z.J."/>
        </authorList>
    </citation>
    <scope>NUCLEOTIDE SEQUENCE [LARGE SCALE GENOMIC DNA]</scope>
    <source>
        <strain evidence="2">Lor287</strain>
    </source>
</reference>
<feature type="region of interest" description="Disordered" evidence="1">
    <location>
        <begin position="1"/>
        <end position="27"/>
    </location>
</feature>
<dbReference type="Proteomes" id="UP001418222">
    <property type="component" value="Unassembled WGS sequence"/>
</dbReference>
<dbReference type="AlphaFoldDB" id="A0AAP0ARX0"/>
<feature type="compositionally biased region" description="Polar residues" evidence="1">
    <location>
        <begin position="1"/>
        <end position="16"/>
    </location>
</feature>
<name>A0AAP0ARX0_9ASPA</name>
<gene>
    <name evidence="2" type="ORF">KSP39_PZI024403</name>
</gene>
<organism evidence="2 3">
    <name type="scientific">Platanthera zijinensis</name>
    <dbReference type="NCBI Taxonomy" id="2320716"/>
    <lineage>
        <taxon>Eukaryota</taxon>
        <taxon>Viridiplantae</taxon>
        <taxon>Streptophyta</taxon>
        <taxon>Embryophyta</taxon>
        <taxon>Tracheophyta</taxon>
        <taxon>Spermatophyta</taxon>
        <taxon>Magnoliopsida</taxon>
        <taxon>Liliopsida</taxon>
        <taxon>Asparagales</taxon>
        <taxon>Orchidaceae</taxon>
        <taxon>Orchidoideae</taxon>
        <taxon>Orchideae</taxon>
        <taxon>Orchidinae</taxon>
        <taxon>Platanthera</taxon>
    </lineage>
</organism>
<evidence type="ECO:0000256" key="1">
    <source>
        <dbReference type="SAM" id="MobiDB-lite"/>
    </source>
</evidence>
<evidence type="ECO:0000313" key="2">
    <source>
        <dbReference type="EMBL" id="KAK8913555.1"/>
    </source>
</evidence>
<proteinExistence type="predicted"/>
<sequence>MTNSTDISRQNRQGRNASDRWGHCGADSPRVLEEADMRHHQKAHKGAVFLIVYPSNYSRISASKS</sequence>
<keyword evidence="3" id="KW-1185">Reference proteome</keyword>
<evidence type="ECO:0000313" key="3">
    <source>
        <dbReference type="Proteomes" id="UP001418222"/>
    </source>
</evidence>